<dbReference type="EMBL" id="DSRU01000227">
    <property type="protein sequence ID" value="HFM99157.1"/>
    <property type="molecule type" value="Genomic_DNA"/>
</dbReference>
<dbReference type="AlphaFoldDB" id="A0A7C3PQ32"/>
<comment type="caution">
    <text evidence="1">The sequence shown here is derived from an EMBL/GenBank/DDBJ whole genome shotgun (WGS) entry which is preliminary data.</text>
</comment>
<evidence type="ECO:0000313" key="1">
    <source>
        <dbReference type="EMBL" id="HFM99157.1"/>
    </source>
</evidence>
<name>A0A7C3PQ32_9CYAN</name>
<proteinExistence type="predicted"/>
<protein>
    <submittedName>
        <fullName evidence="1">Uncharacterized protein</fullName>
    </submittedName>
</protein>
<sequence>MASEQMVRQYLAYWFQLGKGVVVNGGQKVLLPKPVFQGNHYSSAFEQCWQQVQPDQTIDAYLEGTSQTIAELLSPAWDIVSCARCTMPIPMRNIGAENLECPCFDVDGWPNTELPQPRSAVNSADVLSGIRTRLNQARNN</sequence>
<organism evidence="1">
    <name type="scientific">Oscillatoriales cyanobacterium SpSt-418</name>
    <dbReference type="NCBI Taxonomy" id="2282169"/>
    <lineage>
        <taxon>Bacteria</taxon>
        <taxon>Bacillati</taxon>
        <taxon>Cyanobacteriota</taxon>
        <taxon>Cyanophyceae</taxon>
        <taxon>Oscillatoriophycideae</taxon>
        <taxon>Oscillatoriales</taxon>
    </lineage>
</organism>
<reference evidence="1" key="1">
    <citation type="journal article" date="2020" name="mSystems">
        <title>Genome- and Community-Level Interaction Insights into Carbon Utilization and Element Cycling Functions of Hydrothermarchaeota in Hydrothermal Sediment.</title>
        <authorList>
            <person name="Zhou Z."/>
            <person name="Liu Y."/>
            <person name="Xu W."/>
            <person name="Pan J."/>
            <person name="Luo Z.H."/>
            <person name="Li M."/>
        </authorList>
    </citation>
    <scope>NUCLEOTIDE SEQUENCE [LARGE SCALE GENOMIC DNA]</scope>
    <source>
        <strain evidence="1">SpSt-418</strain>
    </source>
</reference>
<gene>
    <name evidence="1" type="ORF">ENR64_15635</name>
</gene>
<accession>A0A7C3PQ32</accession>